<accession>A0A095C147</accession>
<organism evidence="1">
    <name type="scientific">Schistosoma haematobium</name>
    <name type="common">Blood fluke</name>
    <dbReference type="NCBI Taxonomy" id="6185"/>
    <lineage>
        <taxon>Eukaryota</taxon>
        <taxon>Metazoa</taxon>
        <taxon>Spiralia</taxon>
        <taxon>Lophotrochozoa</taxon>
        <taxon>Platyhelminthes</taxon>
        <taxon>Trematoda</taxon>
        <taxon>Digenea</taxon>
        <taxon>Strigeidida</taxon>
        <taxon>Schistosomatoidea</taxon>
        <taxon>Schistosomatidae</taxon>
        <taxon>Schistosoma</taxon>
    </lineage>
</organism>
<name>A0A095C147_SCHHA</name>
<protein>
    <submittedName>
        <fullName evidence="1">Uncharacterized protein</fullName>
    </submittedName>
</protein>
<reference evidence="1" key="1">
    <citation type="journal article" date="2012" name="Nat. Genet.">
        <title>Whole-genome sequence of Schistosoma haematobium.</title>
        <authorList>
            <person name="Young N.D."/>
            <person name="Jex A.R."/>
            <person name="Li B."/>
            <person name="Liu S."/>
            <person name="Yang L."/>
            <person name="Xiong Z."/>
            <person name="Li Y."/>
            <person name="Cantacessi C."/>
            <person name="Hall R.S."/>
            <person name="Xu X."/>
            <person name="Chen F."/>
            <person name="Wu X."/>
            <person name="Zerlotini A."/>
            <person name="Oliveira G."/>
            <person name="Hofmann A."/>
            <person name="Zhang G."/>
            <person name="Fang X."/>
            <person name="Kang Y."/>
            <person name="Campbell B.E."/>
            <person name="Loukas A."/>
            <person name="Ranganathan S."/>
            <person name="Rollinson D."/>
            <person name="Rinaldi G."/>
            <person name="Brindley P.J."/>
            <person name="Yang H."/>
            <person name="Wang J."/>
            <person name="Wang J."/>
            <person name="Gasser R.B."/>
        </authorList>
    </citation>
    <scope>NUCLEOTIDE SEQUENCE [LARGE SCALE GENOMIC DNA]</scope>
</reference>
<gene>
    <name evidence="1" type="ORF">MS3_03503</name>
</gene>
<proteinExistence type="predicted"/>
<sequence length="148" mass="17620">MKQEKKEKKRKKKAYPSGISVHINVKNIRLLPEYEDVEHLASDNGIVMDPSRKSNMQHWRKPLETIIKTACRSILRHREFRIKISMYPLPKQYYLAMHPYLDRHTTARRYICQPNNVNSRLCPANYPSGYIFYDRSINGQCTQNLPYH</sequence>
<dbReference type="EMBL" id="KL250670">
    <property type="protein sequence ID" value="KGB35258.1"/>
    <property type="molecule type" value="Genomic_DNA"/>
</dbReference>
<dbReference type="AlphaFoldDB" id="A0A095C147"/>
<evidence type="ECO:0000313" key="1">
    <source>
        <dbReference type="EMBL" id="KGB35258.1"/>
    </source>
</evidence>